<dbReference type="AlphaFoldDB" id="A0A915KAI2"/>
<protein>
    <submittedName>
        <fullName evidence="2">Uncharacterized protein</fullName>
    </submittedName>
</protein>
<sequence length="125" mass="14076">MHLIEIYYTDSKKETKQQECIKKYVDAITRKNNRKASMNATKQEKRTNQIAVGCQTSLHQPLKSEQEIIPLSNPFPVFGDYRGWGGGTSHETPSFARTLPGGHCCTLLIRNFVLPCLDSLGQSAY</sequence>
<reference evidence="2" key="1">
    <citation type="submission" date="2022-11" db="UniProtKB">
        <authorList>
            <consortium name="WormBaseParasite"/>
        </authorList>
    </citation>
    <scope>IDENTIFICATION</scope>
</reference>
<dbReference type="Proteomes" id="UP000887565">
    <property type="component" value="Unplaced"/>
</dbReference>
<dbReference type="WBParaSite" id="nRc.2.0.1.t35125-RA">
    <property type="protein sequence ID" value="nRc.2.0.1.t35125-RA"/>
    <property type="gene ID" value="nRc.2.0.1.g35125"/>
</dbReference>
<proteinExistence type="predicted"/>
<organism evidence="1 2">
    <name type="scientific">Romanomermis culicivorax</name>
    <name type="common">Nematode worm</name>
    <dbReference type="NCBI Taxonomy" id="13658"/>
    <lineage>
        <taxon>Eukaryota</taxon>
        <taxon>Metazoa</taxon>
        <taxon>Ecdysozoa</taxon>
        <taxon>Nematoda</taxon>
        <taxon>Enoplea</taxon>
        <taxon>Dorylaimia</taxon>
        <taxon>Mermithida</taxon>
        <taxon>Mermithoidea</taxon>
        <taxon>Mermithidae</taxon>
        <taxon>Romanomermis</taxon>
    </lineage>
</organism>
<evidence type="ECO:0000313" key="2">
    <source>
        <dbReference type="WBParaSite" id="nRc.2.0.1.t35125-RA"/>
    </source>
</evidence>
<keyword evidence="1" id="KW-1185">Reference proteome</keyword>
<accession>A0A915KAI2</accession>
<evidence type="ECO:0000313" key="1">
    <source>
        <dbReference type="Proteomes" id="UP000887565"/>
    </source>
</evidence>
<name>A0A915KAI2_ROMCU</name>